<name>A0A382P920_9ZZZZ</name>
<gene>
    <name evidence="1" type="ORF">METZ01_LOCUS322768</name>
</gene>
<proteinExistence type="predicted"/>
<dbReference type="AlphaFoldDB" id="A0A382P920"/>
<dbReference type="EMBL" id="UINC01105746">
    <property type="protein sequence ID" value="SVC69914.1"/>
    <property type="molecule type" value="Genomic_DNA"/>
</dbReference>
<accession>A0A382P920</accession>
<organism evidence="1">
    <name type="scientific">marine metagenome</name>
    <dbReference type="NCBI Taxonomy" id="408172"/>
    <lineage>
        <taxon>unclassified sequences</taxon>
        <taxon>metagenomes</taxon>
        <taxon>ecological metagenomes</taxon>
    </lineage>
</organism>
<evidence type="ECO:0000313" key="1">
    <source>
        <dbReference type="EMBL" id="SVC69914.1"/>
    </source>
</evidence>
<protein>
    <submittedName>
        <fullName evidence="1">Uncharacterized protein</fullName>
    </submittedName>
</protein>
<sequence>MRLFNKDNKVINMFLTLLGFDYLSMGNHGEIWKHHSKNIITNITRSSNDLRWFFNWKESFGILVKENFSRIEIEMLMERYIKKRKVKFTDDGKLRLLRADPSVASGEDFIKENSDEIWVTFNDVEGELLSELLPDLQDFEFSDELKKYNERYTGFYN</sequence>
<reference evidence="1" key="1">
    <citation type="submission" date="2018-05" db="EMBL/GenBank/DDBJ databases">
        <authorList>
            <person name="Lanie J.A."/>
            <person name="Ng W.-L."/>
            <person name="Kazmierczak K.M."/>
            <person name="Andrzejewski T.M."/>
            <person name="Davidsen T.M."/>
            <person name="Wayne K.J."/>
            <person name="Tettelin H."/>
            <person name="Glass J.I."/>
            <person name="Rusch D."/>
            <person name="Podicherti R."/>
            <person name="Tsui H.-C.T."/>
            <person name="Winkler M.E."/>
        </authorList>
    </citation>
    <scope>NUCLEOTIDE SEQUENCE</scope>
</reference>